<sequence>MKLLRSLYHYLLAWLGSVWYGHPSRQIFVLGVTGTKGKSTVIELINSILTAAGKKTAVVSSVRFKNDTLSNPNLTGMTMPGRFFIQKFLKEAVENSCDYAVIEVTSQGILQYRHKFIDFDAALITNLEAEHIEAHGSYENYRNSKLKFFDYVANNSKKTPRYFFVNVDARDNQYFLKAGEGRGRLMPYSRKDVAKIKIKTKLLGQFNYENIAAAVAFARSQGIDWETIKNAVETFDGVPGRLEFVQKIPFSVIIDYAHTPDSLEKVYQTVKKAAARRKNAGRLICVFGAAGGGRDVWKRPVMGGIAAKYCDSIILTNEDPFDENPEEILNQIEAGVSLMDKKPIVQKIIDRRKAIRRAIQMAKNGDTVIITGKGSEPYMRVANGKKIFWNERDIALKILNNEKIEI</sequence>
<dbReference type="SUPFAM" id="SSF53623">
    <property type="entry name" value="MurD-like peptide ligases, catalytic domain"/>
    <property type="match status" value="1"/>
</dbReference>
<dbReference type="InterPro" id="IPR013221">
    <property type="entry name" value="Mur_ligase_cen"/>
</dbReference>
<dbReference type="PROSITE" id="PS01011">
    <property type="entry name" value="FOLYLPOLYGLU_SYNT_1"/>
    <property type="match status" value="1"/>
</dbReference>
<evidence type="ECO:0000259" key="10">
    <source>
        <dbReference type="Pfam" id="PF02875"/>
    </source>
</evidence>
<evidence type="ECO:0000256" key="9">
    <source>
        <dbReference type="RuleBase" id="RU004135"/>
    </source>
</evidence>
<organism evidence="12 13">
    <name type="scientific">Candidatus Harrisonbacteria bacterium RIFCSPHIGHO2_02_FULL_42_16</name>
    <dbReference type="NCBI Taxonomy" id="1798404"/>
    <lineage>
        <taxon>Bacteria</taxon>
        <taxon>Candidatus Harrisoniibacteriota</taxon>
    </lineage>
</organism>
<keyword evidence="5" id="KW-0067">ATP-binding</keyword>
<evidence type="ECO:0000256" key="4">
    <source>
        <dbReference type="ARBA" id="ARBA00022741"/>
    </source>
</evidence>
<protein>
    <recommendedName>
        <fullName evidence="14">UDP-N-acetylmuramoyl-L-alanyl-D-glutamate--2, 6-diaminopimelate ligase</fullName>
    </recommendedName>
</protein>
<comment type="caution">
    <text evidence="12">The sequence shown here is derived from an EMBL/GenBank/DDBJ whole genome shotgun (WGS) entry which is preliminary data.</text>
</comment>
<dbReference type="GO" id="GO:0009252">
    <property type="term" value="P:peptidoglycan biosynthetic process"/>
    <property type="evidence" value="ECO:0007669"/>
    <property type="project" value="UniProtKB-UniPathway"/>
</dbReference>
<feature type="domain" description="Mur ligase central" evidence="11">
    <location>
        <begin position="32"/>
        <end position="188"/>
    </location>
</feature>
<evidence type="ECO:0000256" key="3">
    <source>
        <dbReference type="ARBA" id="ARBA00022598"/>
    </source>
</evidence>
<evidence type="ECO:0000256" key="6">
    <source>
        <dbReference type="ARBA" id="ARBA00022960"/>
    </source>
</evidence>
<dbReference type="STRING" id="1798404.A3B92_01060"/>
<evidence type="ECO:0000256" key="5">
    <source>
        <dbReference type="ARBA" id="ARBA00022840"/>
    </source>
</evidence>
<dbReference type="InterPro" id="IPR005761">
    <property type="entry name" value="UDP-N-AcMur-Glu-dNH2Pim_ligase"/>
</dbReference>
<dbReference type="Gene3D" id="3.40.1190.10">
    <property type="entry name" value="Mur-like, catalytic domain"/>
    <property type="match status" value="1"/>
</dbReference>
<dbReference type="GO" id="GO:0005737">
    <property type="term" value="C:cytoplasm"/>
    <property type="evidence" value="ECO:0007669"/>
    <property type="project" value="UniProtKB-SubCell"/>
</dbReference>
<keyword evidence="8 9" id="KW-0961">Cell wall biogenesis/degradation</keyword>
<accession>A0A1G1ZI70</accession>
<dbReference type="InterPro" id="IPR036615">
    <property type="entry name" value="Mur_ligase_C_dom_sf"/>
</dbReference>
<dbReference type="InterPro" id="IPR018109">
    <property type="entry name" value="Folylpolyglutamate_synth_CS"/>
</dbReference>
<name>A0A1G1ZI70_9BACT</name>
<dbReference type="Gene3D" id="3.90.190.20">
    <property type="entry name" value="Mur ligase, C-terminal domain"/>
    <property type="match status" value="1"/>
</dbReference>
<dbReference type="Proteomes" id="UP000177960">
    <property type="component" value="Unassembled WGS sequence"/>
</dbReference>
<gene>
    <name evidence="12" type="ORF">A3B92_01060</name>
</gene>
<comment type="similarity">
    <text evidence="1">Belongs to the MurCDEF family. MurE subfamily.</text>
</comment>
<dbReference type="Pfam" id="PF02875">
    <property type="entry name" value="Mur_ligase_C"/>
    <property type="match status" value="1"/>
</dbReference>
<evidence type="ECO:0000313" key="12">
    <source>
        <dbReference type="EMBL" id="OGY64119.1"/>
    </source>
</evidence>
<comment type="subcellular location">
    <subcellularLocation>
        <location evidence="9">Cytoplasm</location>
    </subcellularLocation>
</comment>
<evidence type="ECO:0000259" key="11">
    <source>
        <dbReference type="Pfam" id="PF08245"/>
    </source>
</evidence>
<dbReference type="GO" id="GO:0004326">
    <property type="term" value="F:tetrahydrofolylpolyglutamate synthase activity"/>
    <property type="evidence" value="ECO:0007669"/>
    <property type="project" value="InterPro"/>
</dbReference>
<dbReference type="GO" id="GO:0051301">
    <property type="term" value="P:cell division"/>
    <property type="evidence" value="ECO:0007669"/>
    <property type="project" value="UniProtKB-KW"/>
</dbReference>
<proteinExistence type="inferred from homology"/>
<dbReference type="GO" id="GO:0008360">
    <property type="term" value="P:regulation of cell shape"/>
    <property type="evidence" value="ECO:0007669"/>
    <property type="project" value="UniProtKB-KW"/>
</dbReference>
<dbReference type="InterPro" id="IPR036565">
    <property type="entry name" value="Mur-like_cat_sf"/>
</dbReference>
<dbReference type="SUPFAM" id="SSF53244">
    <property type="entry name" value="MurD-like peptide ligases, peptide-binding domain"/>
    <property type="match status" value="1"/>
</dbReference>
<dbReference type="Pfam" id="PF08245">
    <property type="entry name" value="Mur_ligase_M"/>
    <property type="match status" value="1"/>
</dbReference>
<feature type="domain" description="Mur ligase C-terminal" evidence="10">
    <location>
        <begin position="240"/>
        <end position="374"/>
    </location>
</feature>
<keyword evidence="2" id="KW-0963">Cytoplasm</keyword>
<keyword evidence="9" id="KW-0132">Cell division</keyword>
<evidence type="ECO:0000256" key="1">
    <source>
        <dbReference type="ARBA" id="ARBA00005898"/>
    </source>
</evidence>
<dbReference type="InterPro" id="IPR004101">
    <property type="entry name" value="Mur_ligase_C"/>
</dbReference>
<comment type="pathway">
    <text evidence="9">Cell wall biogenesis; peptidoglycan biosynthesis.</text>
</comment>
<dbReference type="UniPathway" id="UPA00219"/>
<keyword evidence="6 9" id="KW-0133">Cell shape</keyword>
<dbReference type="GO" id="GO:0071555">
    <property type="term" value="P:cell wall organization"/>
    <property type="evidence" value="ECO:0007669"/>
    <property type="project" value="UniProtKB-KW"/>
</dbReference>
<dbReference type="NCBIfam" id="TIGR01085">
    <property type="entry name" value="murE"/>
    <property type="match status" value="1"/>
</dbReference>
<dbReference type="EMBL" id="MHJG01000009">
    <property type="protein sequence ID" value="OGY64119.1"/>
    <property type="molecule type" value="Genomic_DNA"/>
</dbReference>
<evidence type="ECO:0000256" key="7">
    <source>
        <dbReference type="ARBA" id="ARBA00022984"/>
    </source>
</evidence>
<evidence type="ECO:0000256" key="8">
    <source>
        <dbReference type="ARBA" id="ARBA00023316"/>
    </source>
</evidence>
<evidence type="ECO:0008006" key="14">
    <source>
        <dbReference type="Google" id="ProtNLM"/>
    </source>
</evidence>
<keyword evidence="3" id="KW-0436">Ligase</keyword>
<dbReference type="AlphaFoldDB" id="A0A1G1ZI70"/>
<dbReference type="PANTHER" id="PTHR23135">
    <property type="entry name" value="MUR LIGASE FAMILY MEMBER"/>
    <property type="match status" value="1"/>
</dbReference>
<keyword evidence="9" id="KW-0131">Cell cycle</keyword>
<keyword evidence="7 9" id="KW-0573">Peptidoglycan synthesis</keyword>
<keyword evidence="4" id="KW-0547">Nucleotide-binding</keyword>
<evidence type="ECO:0000313" key="13">
    <source>
        <dbReference type="Proteomes" id="UP000177960"/>
    </source>
</evidence>
<evidence type="ECO:0000256" key="2">
    <source>
        <dbReference type="ARBA" id="ARBA00022490"/>
    </source>
</evidence>
<dbReference type="GO" id="GO:0005524">
    <property type="term" value="F:ATP binding"/>
    <property type="evidence" value="ECO:0007669"/>
    <property type="project" value="UniProtKB-KW"/>
</dbReference>
<dbReference type="PANTHER" id="PTHR23135:SF4">
    <property type="entry name" value="UDP-N-ACETYLMURAMOYL-L-ALANYL-D-GLUTAMATE--2,6-DIAMINOPIMELATE LIGASE MURE HOMOLOG, CHLOROPLASTIC"/>
    <property type="match status" value="1"/>
</dbReference>
<reference evidence="12 13" key="1">
    <citation type="journal article" date="2016" name="Nat. Commun.">
        <title>Thousands of microbial genomes shed light on interconnected biogeochemical processes in an aquifer system.</title>
        <authorList>
            <person name="Anantharaman K."/>
            <person name="Brown C.T."/>
            <person name="Hug L.A."/>
            <person name="Sharon I."/>
            <person name="Castelle C.J."/>
            <person name="Probst A.J."/>
            <person name="Thomas B.C."/>
            <person name="Singh A."/>
            <person name="Wilkins M.J."/>
            <person name="Karaoz U."/>
            <person name="Brodie E.L."/>
            <person name="Williams K.H."/>
            <person name="Hubbard S.S."/>
            <person name="Banfield J.F."/>
        </authorList>
    </citation>
    <scope>NUCLEOTIDE SEQUENCE [LARGE SCALE GENOMIC DNA]</scope>
</reference>